<name>A0A182QPZ1_9DIPT</name>
<keyword evidence="2" id="KW-1185">Reference proteome</keyword>
<accession>A0A182QPZ1</accession>
<dbReference type="VEuPathDB" id="VectorBase:AFAF014543"/>
<protein>
    <submittedName>
        <fullName evidence="1">Uncharacterized protein</fullName>
    </submittedName>
</protein>
<evidence type="ECO:0000313" key="1">
    <source>
        <dbReference type="EnsemblMetazoa" id="AFAF014543-PA"/>
    </source>
</evidence>
<organism evidence="1 2">
    <name type="scientific">Anopheles farauti</name>
    <dbReference type="NCBI Taxonomy" id="69004"/>
    <lineage>
        <taxon>Eukaryota</taxon>
        <taxon>Metazoa</taxon>
        <taxon>Ecdysozoa</taxon>
        <taxon>Arthropoda</taxon>
        <taxon>Hexapoda</taxon>
        <taxon>Insecta</taxon>
        <taxon>Pterygota</taxon>
        <taxon>Neoptera</taxon>
        <taxon>Endopterygota</taxon>
        <taxon>Diptera</taxon>
        <taxon>Nematocera</taxon>
        <taxon>Culicoidea</taxon>
        <taxon>Culicidae</taxon>
        <taxon>Anophelinae</taxon>
        <taxon>Anopheles</taxon>
    </lineage>
</organism>
<sequence>MVVIVSKSPPRRRIVSSSSHGQSTDSLLIVSSWKLGAPAAAVKRNGIISDMNGELHCGYPEPHTGLGMIVMVVCGRCILKRELSGTRAASQFDSRSTESVAARRLPGRLPPVLVCCLACVARSLKAAATAMIMQISTVKMPINIPIDTIGVSSNSACDPVNGRI</sequence>
<dbReference type="EMBL" id="AXCN02000183">
    <property type="status" value="NOT_ANNOTATED_CDS"/>
    <property type="molecule type" value="Genomic_DNA"/>
</dbReference>
<dbReference type="Proteomes" id="UP000075886">
    <property type="component" value="Unassembled WGS sequence"/>
</dbReference>
<dbReference type="EnsemblMetazoa" id="AFAF014543-RA">
    <property type="protein sequence ID" value="AFAF014543-PA"/>
    <property type="gene ID" value="AFAF014543"/>
</dbReference>
<dbReference type="AlphaFoldDB" id="A0A182QPZ1"/>
<proteinExistence type="predicted"/>
<evidence type="ECO:0000313" key="2">
    <source>
        <dbReference type="Proteomes" id="UP000075886"/>
    </source>
</evidence>
<reference evidence="2" key="1">
    <citation type="submission" date="2014-01" db="EMBL/GenBank/DDBJ databases">
        <title>The Genome Sequence of Anopheles farauti FAR1 (V2).</title>
        <authorList>
            <consortium name="The Broad Institute Genomics Platform"/>
            <person name="Neafsey D.E."/>
            <person name="Besansky N."/>
            <person name="Howell P."/>
            <person name="Walton C."/>
            <person name="Young S.K."/>
            <person name="Zeng Q."/>
            <person name="Gargeya S."/>
            <person name="Fitzgerald M."/>
            <person name="Haas B."/>
            <person name="Abouelleil A."/>
            <person name="Allen A.W."/>
            <person name="Alvarado L."/>
            <person name="Arachchi H.M."/>
            <person name="Berlin A.M."/>
            <person name="Chapman S.B."/>
            <person name="Gainer-Dewar J."/>
            <person name="Goldberg J."/>
            <person name="Griggs A."/>
            <person name="Gujja S."/>
            <person name="Hansen M."/>
            <person name="Howarth C."/>
            <person name="Imamovic A."/>
            <person name="Ireland A."/>
            <person name="Larimer J."/>
            <person name="McCowan C."/>
            <person name="Murphy C."/>
            <person name="Pearson M."/>
            <person name="Poon T.W."/>
            <person name="Priest M."/>
            <person name="Roberts A."/>
            <person name="Saif S."/>
            <person name="Shea T."/>
            <person name="Sisk P."/>
            <person name="Sykes S."/>
            <person name="Wortman J."/>
            <person name="Nusbaum C."/>
            <person name="Birren B."/>
        </authorList>
    </citation>
    <scope>NUCLEOTIDE SEQUENCE [LARGE SCALE GENOMIC DNA]</scope>
    <source>
        <strain evidence="2">FAR1</strain>
    </source>
</reference>
<reference evidence="1" key="2">
    <citation type="submission" date="2020-05" db="UniProtKB">
        <authorList>
            <consortium name="EnsemblMetazoa"/>
        </authorList>
    </citation>
    <scope>IDENTIFICATION</scope>
    <source>
        <strain evidence="1">FAR1</strain>
    </source>
</reference>